<evidence type="ECO:0000313" key="3">
    <source>
        <dbReference type="Proteomes" id="UP000070121"/>
    </source>
</evidence>
<proteinExistence type="predicted"/>
<gene>
    <name evidence="2" type="ORF">CSAL01_02583</name>
</gene>
<feature type="region of interest" description="Disordered" evidence="1">
    <location>
        <begin position="154"/>
        <end position="174"/>
    </location>
</feature>
<feature type="region of interest" description="Disordered" evidence="1">
    <location>
        <begin position="79"/>
        <end position="128"/>
    </location>
</feature>
<evidence type="ECO:0000256" key="1">
    <source>
        <dbReference type="SAM" id="MobiDB-lite"/>
    </source>
</evidence>
<dbReference type="OrthoDB" id="10543753at2759"/>
<keyword evidence="3" id="KW-1185">Reference proteome</keyword>
<accession>A0A135V461</accession>
<comment type="caution">
    <text evidence="2">The sequence shown here is derived from an EMBL/GenBank/DDBJ whole genome shotgun (WGS) entry which is preliminary data.</text>
</comment>
<dbReference type="EMBL" id="JFFI01000484">
    <property type="protein sequence ID" value="KXH67401.1"/>
    <property type="molecule type" value="Genomic_DNA"/>
</dbReference>
<dbReference type="Proteomes" id="UP000070121">
    <property type="component" value="Unassembled WGS sequence"/>
</dbReference>
<dbReference type="AlphaFoldDB" id="A0A135V461"/>
<sequence length="220" mass="24606">MIIRIIHPFVTFRLKNQSMDGWKNRHLRSSYRRTIPVLRRGDGYSQADRRANTAVCKARRTIEHDTTIIHTGASIIESDEARGTLHKKKRGDEPDGYVPWAGTEQRDRKKPRPRPTHTPAAPLASPPADAYLSDKSYCAAGQLKVNFKRACSVPPPATAATAPPPSPTLPPPPRRLPTNNVNNVDDVPAPSWRTHIPSLIVDYGHAYDLFPPFRDASLVW</sequence>
<name>A0A135V461_9PEZI</name>
<reference evidence="2 3" key="1">
    <citation type="submission" date="2014-02" db="EMBL/GenBank/DDBJ databases">
        <title>The genome sequence of Colletotrichum salicis CBS 607.94.</title>
        <authorList>
            <person name="Baroncelli R."/>
            <person name="Thon M.R."/>
        </authorList>
    </citation>
    <scope>NUCLEOTIDE SEQUENCE [LARGE SCALE GENOMIC DNA]</scope>
    <source>
        <strain evidence="2 3">CBS 607.94</strain>
    </source>
</reference>
<feature type="compositionally biased region" description="Low complexity" evidence="1">
    <location>
        <begin position="117"/>
        <end position="128"/>
    </location>
</feature>
<organism evidence="2 3">
    <name type="scientific">Colletotrichum salicis</name>
    <dbReference type="NCBI Taxonomy" id="1209931"/>
    <lineage>
        <taxon>Eukaryota</taxon>
        <taxon>Fungi</taxon>
        <taxon>Dikarya</taxon>
        <taxon>Ascomycota</taxon>
        <taxon>Pezizomycotina</taxon>
        <taxon>Sordariomycetes</taxon>
        <taxon>Hypocreomycetidae</taxon>
        <taxon>Glomerellales</taxon>
        <taxon>Glomerellaceae</taxon>
        <taxon>Colletotrichum</taxon>
        <taxon>Colletotrichum acutatum species complex</taxon>
    </lineage>
</organism>
<evidence type="ECO:0000313" key="2">
    <source>
        <dbReference type="EMBL" id="KXH67401.1"/>
    </source>
</evidence>
<protein>
    <submittedName>
        <fullName evidence="2">Uncharacterized protein</fullName>
    </submittedName>
</protein>